<dbReference type="AlphaFoldDB" id="A0A9P6R019"/>
<name>A0A9P6R019_9FUNG</name>
<organism evidence="1 2">
    <name type="scientific">Dissophora globulifera</name>
    <dbReference type="NCBI Taxonomy" id="979702"/>
    <lineage>
        <taxon>Eukaryota</taxon>
        <taxon>Fungi</taxon>
        <taxon>Fungi incertae sedis</taxon>
        <taxon>Mucoromycota</taxon>
        <taxon>Mortierellomycotina</taxon>
        <taxon>Mortierellomycetes</taxon>
        <taxon>Mortierellales</taxon>
        <taxon>Mortierellaceae</taxon>
        <taxon>Dissophora</taxon>
    </lineage>
</organism>
<protein>
    <submittedName>
        <fullName evidence="1">Uncharacterized protein</fullName>
    </submittedName>
</protein>
<evidence type="ECO:0000313" key="1">
    <source>
        <dbReference type="EMBL" id="KAG0306714.1"/>
    </source>
</evidence>
<gene>
    <name evidence="1" type="ORF">BGZ99_001702</name>
</gene>
<keyword evidence="2" id="KW-1185">Reference proteome</keyword>
<feature type="non-terminal residue" evidence="1">
    <location>
        <position position="1"/>
    </location>
</feature>
<comment type="caution">
    <text evidence="1">The sequence shown here is derived from an EMBL/GenBank/DDBJ whole genome shotgun (WGS) entry which is preliminary data.</text>
</comment>
<dbReference type="Proteomes" id="UP000738325">
    <property type="component" value="Unassembled WGS sequence"/>
</dbReference>
<sequence>MEESVGAFQKELLAIADSRYEQLGKDLDSVIQKFRVAMDADQNLLIADYVRTTAELSQVANAYNHLLCHASLPPSSLPIEAAQLSKQPS</sequence>
<reference evidence="1" key="1">
    <citation type="journal article" date="2020" name="Fungal Divers.">
        <title>Resolving the Mortierellaceae phylogeny through synthesis of multi-gene phylogenetics and phylogenomics.</title>
        <authorList>
            <person name="Vandepol N."/>
            <person name="Liber J."/>
            <person name="Desiro A."/>
            <person name="Na H."/>
            <person name="Kennedy M."/>
            <person name="Barry K."/>
            <person name="Grigoriev I.V."/>
            <person name="Miller A.N."/>
            <person name="O'Donnell K."/>
            <person name="Stajich J.E."/>
            <person name="Bonito G."/>
        </authorList>
    </citation>
    <scope>NUCLEOTIDE SEQUENCE</scope>
    <source>
        <strain evidence="1">REB-010B</strain>
    </source>
</reference>
<accession>A0A9P6R019</accession>
<dbReference type="EMBL" id="JAAAIP010001443">
    <property type="protein sequence ID" value="KAG0306714.1"/>
    <property type="molecule type" value="Genomic_DNA"/>
</dbReference>
<evidence type="ECO:0000313" key="2">
    <source>
        <dbReference type="Proteomes" id="UP000738325"/>
    </source>
</evidence>
<proteinExistence type="predicted"/>